<evidence type="ECO:0000256" key="4">
    <source>
        <dbReference type="ARBA" id="ARBA00023125"/>
    </source>
</evidence>
<dbReference type="InterPro" id="IPR001471">
    <property type="entry name" value="AP2/ERF_dom"/>
</dbReference>
<organism evidence="10 11">
    <name type="scientific">Aphanomyces stellatus</name>
    <dbReference type="NCBI Taxonomy" id="120398"/>
    <lineage>
        <taxon>Eukaryota</taxon>
        <taxon>Sar</taxon>
        <taxon>Stramenopiles</taxon>
        <taxon>Oomycota</taxon>
        <taxon>Saprolegniomycetes</taxon>
        <taxon>Saprolegniales</taxon>
        <taxon>Verrucalvaceae</taxon>
        <taxon>Aphanomyces</taxon>
    </lineage>
</organism>
<name>A0A485K631_9STRA</name>
<comment type="subcellular location">
    <subcellularLocation>
        <location evidence="1">Nucleus</location>
    </subcellularLocation>
</comment>
<keyword evidence="4" id="KW-0238">DNA-binding</keyword>
<keyword evidence="6" id="KW-0539">Nucleus</keyword>
<dbReference type="PANTHER" id="PTHR21043:SF0">
    <property type="entry name" value="MITOCHONDRIAL ASSEMBLY OF RIBOSOMAL LARGE SUBUNIT PROTEIN 1"/>
    <property type="match status" value="1"/>
</dbReference>
<dbReference type="InterPro" id="IPR004394">
    <property type="entry name" value="Iojap/RsfS/C7orf30"/>
</dbReference>
<dbReference type="GO" id="GO:0043023">
    <property type="term" value="F:ribosomal large subunit binding"/>
    <property type="evidence" value="ECO:0007669"/>
    <property type="project" value="TreeGrafter"/>
</dbReference>
<dbReference type="InterPro" id="IPR043519">
    <property type="entry name" value="NT_sf"/>
</dbReference>
<dbReference type="GO" id="GO:0005634">
    <property type="term" value="C:nucleus"/>
    <property type="evidence" value="ECO:0007669"/>
    <property type="project" value="UniProtKB-SubCell"/>
</dbReference>
<protein>
    <submittedName>
        <fullName evidence="10">Aste57867_1361 protein</fullName>
    </submittedName>
</protein>
<dbReference type="AlphaFoldDB" id="A0A485K631"/>
<evidence type="ECO:0000313" key="11">
    <source>
        <dbReference type="Proteomes" id="UP000332933"/>
    </source>
</evidence>
<comment type="similarity">
    <text evidence="2">Belongs to the Iojap/RsfS family.</text>
</comment>
<dbReference type="SUPFAM" id="SSF54171">
    <property type="entry name" value="DNA-binding domain"/>
    <property type="match status" value="1"/>
</dbReference>
<feature type="region of interest" description="Disordered" evidence="7">
    <location>
        <begin position="68"/>
        <end position="96"/>
    </location>
</feature>
<evidence type="ECO:0000256" key="3">
    <source>
        <dbReference type="ARBA" id="ARBA00023015"/>
    </source>
</evidence>
<keyword evidence="5" id="KW-0804">Transcription</keyword>
<evidence type="ECO:0000256" key="1">
    <source>
        <dbReference type="ARBA" id="ARBA00004123"/>
    </source>
</evidence>
<reference evidence="10 11" key="1">
    <citation type="submission" date="2019-03" db="EMBL/GenBank/DDBJ databases">
        <authorList>
            <person name="Gaulin E."/>
            <person name="Dumas B."/>
        </authorList>
    </citation>
    <scope>NUCLEOTIDE SEQUENCE [LARGE SCALE GENOMIC DNA]</scope>
    <source>
        <strain evidence="10">CBS 568.67</strain>
    </source>
</reference>
<dbReference type="GO" id="GO:0003700">
    <property type="term" value="F:DNA-binding transcription factor activity"/>
    <property type="evidence" value="ECO:0007669"/>
    <property type="project" value="InterPro"/>
</dbReference>
<dbReference type="NCBIfam" id="TIGR00090">
    <property type="entry name" value="rsfS_iojap_ybeB"/>
    <property type="match status" value="1"/>
</dbReference>
<proteinExistence type="inferred from homology"/>
<feature type="domain" description="AP2/ERF" evidence="8">
    <location>
        <begin position="97"/>
        <end position="154"/>
    </location>
</feature>
<dbReference type="Pfam" id="PF02410">
    <property type="entry name" value="RsfS"/>
    <property type="match status" value="1"/>
</dbReference>
<evidence type="ECO:0000313" key="9">
    <source>
        <dbReference type="EMBL" id="KAF0718974.1"/>
    </source>
</evidence>
<dbReference type="SUPFAM" id="SSF81301">
    <property type="entry name" value="Nucleotidyltransferase"/>
    <property type="match status" value="1"/>
</dbReference>
<evidence type="ECO:0000256" key="5">
    <source>
        <dbReference type="ARBA" id="ARBA00023163"/>
    </source>
</evidence>
<dbReference type="Gene3D" id="3.30.730.10">
    <property type="entry name" value="AP2/ERF domain"/>
    <property type="match status" value="1"/>
</dbReference>
<dbReference type="GO" id="GO:0017148">
    <property type="term" value="P:negative regulation of translation"/>
    <property type="evidence" value="ECO:0007669"/>
    <property type="project" value="TreeGrafter"/>
</dbReference>
<dbReference type="GO" id="GO:0090071">
    <property type="term" value="P:negative regulation of ribosome biogenesis"/>
    <property type="evidence" value="ECO:0007669"/>
    <property type="project" value="TreeGrafter"/>
</dbReference>
<reference evidence="9" key="2">
    <citation type="submission" date="2019-06" db="EMBL/GenBank/DDBJ databases">
        <title>Genomics analysis of Aphanomyces spp. identifies a new class of oomycete effector associated with host adaptation.</title>
        <authorList>
            <person name="Gaulin E."/>
        </authorList>
    </citation>
    <scope>NUCLEOTIDE SEQUENCE</scope>
    <source>
        <strain evidence="9">CBS 578.67</strain>
    </source>
</reference>
<dbReference type="OrthoDB" id="21330at2759"/>
<dbReference type="Gene3D" id="3.30.460.10">
    <property type="entry name" value="Beta Polymerase, domain 2"/>
    <property type="match status" value="1"/>
</dbReference>
<accession>A0A485K631</accession>
<evidence type="ECO:0000256" key="6">
    <source>
        <dbReference type="ARBA" id="ARBA00023242"/>
    </source>
</evidence>
<dbReference type="GO" id="GO:0003677">
    <property type="term" value="F:DNA binding"/>
    <property type="evidence" value="ECO:0007669"/>
    <property type="project" value="UniProtKB-KW"/>
</dbReference>
<dbReference type="InterPro" id="IPR036955">
    <property type="entry name" value="AP2/ERF_dom_sf"/>
</dbReference>
<evidence type="ECO:0000259" key="8">
    <source>
        <dbReference type="PROSITE" id="PS51032"/>
    </source>
</evidence>
<dbReference type="PROSITE" id="PS51032">
    <property type="entry name" value="AP2_ERF"/>
    <property type="match status" value="1"/>
</dbReference>
<evidence type="ECO:0000256" key="2">
    <source>
        <dbReference type="ARBA" id="ARBA00010574"/>
    </source>
</evidence>
<sequence length="351" mass="39856">MMLMAARVKHLATAVARQLPHTRRLHVRASTMLLVPRPMHAMRVQALHHAHFLGTKTDDHEVTVDPTASIAADDDVDNDDDEDGDAADDEDGTPSETFLGVTYHADRIKKWGASVTVGQIEVDAGQFWTEEDAAKGYDELVRMYLEPDAPLNFPNGHRDDVDDENEDKSTVVVGGDNASSDWTLPDAGSRHADIIPPIRNTYLTMEELLPALEREQAIDVYSINLEGKSSLASHMVFCTGRSRNHMRRMADMVIISMKAREMQDNFGYVVEGRDCDDWMIADVNNIIVHFMTAETRHMLQLEDHWENMVHDKHRLYGHLSEDEYMDKYGMSGLITDDDFLHEEDIDHTVWK</sequence>
<keyword evidence="11" id="KW-1185">Reference proteome</keyword>
<dbReference type="EMBL" id="VJMH01000104">
    <property type="protein sequence ID" value="KAF0718974.1"/>
    <property type="molecule type" value="Genomic_DNA"/>
</dbReference>
<feature type="region of interest" description="Disordered" evidence="7">
    <location>
        <begin position="157"/>
        <end position="180"/>
    </location>
</feature>
<dbReference type="PANTHER" id="PTHR21043">
    <property type="entry name" value="IOJAP SUPERFAMILY ORTHOLOG"/>
    <property type="match status" value="1"/>
</dbReference>
<dbReference type="EMBL" id="CAADRA010000104">
    <property type="protein sequence ID" value="VFT78580.1"/>
    <property type="molecule type" value="Genomic_DNA"/>
</dbReference>
<feature type="compositionally biased region" description="Acidic residues" evidence="7">
    <location>
        <begin position="72"/>
        <end position="93"/>
    </location>
</feature>
<dbReference type="InterPro" id="IPR016177">
    <property type="entry name" value="DNA-bd_dom_sf"/>
</dbReference>
<evidence type="ECO:0000313" key="10">
    <source>
        <dbReference type="EMBL" id="VFT78580.1"/>
    </source>
</evidence>
<keyword evidence="3" id="KW-0805">Transcription regulation</keyword>
<dbReference type="Proteomes" id="UP000332933">
    <property type="component" value="Unassembled WGS sequence"/>
</dbReference>
<gene>
    <name evidence="10" type="primary">Aste57867_1361</name>
    <name evidence="9" type="ORF">As57867_001360</name>
    <name evidence="10" type="ORF">ASTE57867_1361</name>
</gene>
<evidence type="ECO:0000256" key="7">
    <source>
        <dbReference type="SAM" id="MobiDB-lite"/>
    </source>
</evidence>